<dbReference type="InterPro" id="IPR002852">
    <property type="entry name" value="UPF0251"/>
</dbReference>
<evidence type="ECO:0000313" key="4">
    <source>
        <dbReference type="Proteomes" id="UP000664658"/>
    </source>
</evidence>
<name>A0A1A9AWK6_PLESH</name>
<sequence length="103" mass="11348">MVRPKKPRCICSHAPFTLFKPNGIPASQLTLQQLKADEFEALRLADLMGLQQIQAAALMGVSRQTFANLVKEARRKVAACLVHGQGLQLERIPDDDHCDPAAE</sequence>
<comment type="caution">
    <text evidence="3">The sequence shown here is derived from an EMBL/GenBank/DDBJ whole genome shotgun (WGS) entry which is preliminary data.</text>
</comment>
<proteinExistence type="inferred from homology"/>
<dbReference type="HAMAP" id="MF_00674">
    <property type="entry name" value="UPF0251"/>
    <property type="match status" value="1"/>
</dbReference>
<dbReference type="RefSeq" id="WP_010862080.1">
    <property type="nucleotide sequence ID" value="NZ_CP027852.1"/>
</dbReference>
<protein>
    <recommendedName>
        <fullName evidence="2">UPF0251 protein J2R62_01330</fullName>
    </recommendedName>
</protein>
<dbReference type="InterPro" id="IPR036388">
    <property type="entry name" value="WH-like_DNA-bd_sf"/>
</dbReference>
<evidence type="ECO:0000313" key="3">
    <source>
        <dbReference type="EMBL" id="MBO1106874.1"/>
    </source>
</evidence>
<dbReference type="EMBL" id="JAFNAA010000001">
    <property type="protein sequence ID" value="MBO1106874.1"/>
    <property type="molecule type" value="Genomic_DNA"/>
</dbReference>
<dbReference type="Pfam" id="PF02001">
    <property type="entry name" value="DUF134"/>
    <property type="match status" value="1"/>
</dbReference>
<gene>
    <name evidence="3" type="ORF">J2R62_01330</name>
</gene>
<dbReference type="KEGG" id="pshi:SAMEA2665130_0978"/>
<dbReference type="AlphaFoldDB" id="A0A1A9AWK6"/>
<accession>A0A1A9AWK6</accession>
<evidence type="ECO:0000256" key="2">
    <source>
        <dbReference type="HAMAP-Rule" id="MF_00674"/>
    </source>
</evidence>
<reference evidence="3" key="1">
    <citation type="submission" date="2021-03" db="EMBL/GenBank/DDBJ databases">
        <title>Plesiomonas shigelloides zfcc0051, isolated from zebrafish feces.</title>
        <authorList>
            <person name="Vanderhoek Z."/>
            <person name="Gaulke C."/>
        </authorList>
    </citation>
    <scope>NUCLEOTIDE SEQUENCE</scope>
    <source>
        <strain evidence="3">Zfcc0051</strain>
    </source>
</reference>
<dbReference type="SUPFAM" id="SSF88659">
    <property type="entry name" value="Sigma3 and sigma4 domains of RNA polymerase sigma factors"/>
    <property type="match status" value="1"/>
</dbReference>
<dbReference type="Gene3D" id="1.10.10.10">
    <property type="entry name" value="Winged helix-like DNA-binding domain superfamily/Winged helix DNA-binding domain"/>
    <property type="match status" value="1"/>
</dbReference>
<dbReference type="PANTHER" id="PTHR37478">
    <property type="match status" value="1"/>
</dbReference>
<dbReference type="PANTHER" id="PTHR37478:SF2">
    <property type="entry name" value="UPF0251 PROTEIN TK0562"/>
    <property type="match status" value="1"/>
</dbReference>
<dbReference type="GeneID" id="69705842"/>
<organism evidence="3 4">
    <name type="scientific">Plesiomonas shigelloides</name>
    <name type="common">Aeromonas shigelloides</name>
    <dbReference type="NCBI Taxonomy" id="703"/>
    <lineage>
        <taxon>Bacteria</taxon>
        <taxon>Pseudomonadati</taxon>
        <taxon>Pseudomonadota</taxon>
        <taxon>Gammaproteobacteria</taxon>
        <taxon>Enterobacterales</taxon>
        <taxon>Enterobacteriaceae</taxon>
        <taxon>Plesiomonas</taxon>
    </lineage>
</organism>
<evidence type="ECO:0000256" key="1">
    <source>
        <dbReference type="ARBA" id="ARBA00009350"/>
    </source>
</evidence>
<dbReference type="InterPro" id="IPR013324">
    <property type="entry name" value="RNA_pol_sigma_r3/r4-like"/>
</dbReference>
<dbReference type="Proteomes" id="UP000664658">
    <property type="component" value="Unassembled WGS sequence"/>
</dbReference>
<comment type="similarity">
    <text evidence="1 2">Belongs to the UPF0251 family.</text>
</comment>